<feature type="domain" description="ABC transmembrane type-1" evidence="8">
    <location>
        <begin position="73"/>
        <end position="292"/>
    </location>
</feature>
<proteinExistence type="inferred from homology"/>
<evidence type="ECO:0000259" key="8">
    <source>
        <dbReference type="PROSITE" id="PS50928"/>
    </source>
</evidence>
<evidence type="ECO:0000313" key="10">
    <source>
        <dbReference type="Proteomes" id="UP000280960"/>
    </source>
</evidence>
<keyword evidence="6 7" id="KW-0472">Membrane</keyword>
<evidence type="ECO:0000256" key="1">
    <source>
        <dbReference type="ARBA" id="ARBA00004651"/>
    </source>
</evidence>
<dbReference type="GO" id="GO:0005886">
    <property type="term" value="C:plasma membrane"/>
    <property type="evidence" value="ECO:0007669"/>
    <property type="project" value="UniProtKB-SubCell"/>
</dbReference>
<dbReference type="InterPro" id="IPR035906">
    <property type="entry name" value="MetI-like_sf"/>
</dbReference>
<evidence type="ECO:0000256" key="6">
    <source>
        <dbReference type="ARBA" id="ARBA00023136"/>
    </source>
</evidence>
<keyword evidence="2 7" id="KW-0813">Transport</keyword>
<dbReference type="AlphaFoldDB" id="A0A3G2R2H3"/>
<evidence type="ECO:0000256" key="2">
    <source>
        <dbReference type="ARBA" id="ARBA00022448"/>
    </source>
</evidence>
<dbReference type="Gene3D" id="1.10.3720.10">
    <property type="entry name" value="MetI-like"/>
    <property type="match status" value="1"/>
</dbReference>
<keyword evidence="10" id="KW-1185">Reference proteome</keyword>
<dbReference type="CDD" id="cd06261">
    <property type="entry name" value="TM_PBP2"/>
    <property type="match status" value="1"/>
</dbReference>
<evidence type="ECO:0000256" key="7">
    <source>
        <dbReference type="RuleBase" id="RU363032"/>
    </source>
</evidence>
<evidence type="ECO:0000256" key="4">
    <source>
        <dbReference type="ARBA" id="ARBA00022692"/>
    </source>
</evidence>
<reference evidence="9 10" key="1">
    <citation type="submission" date="2018-10" db="EMBL/GenBank/DDBJ databases">
        <authorList>
            <person name="Zhang X."/>
        </authorList>
    </citation>
    <scope>NUCLEOTIDE SEQUENCE [LARGE SCALE GENOMIC DNA]</scope>
    <source>
        <strain evidence="9 10">SK-G1</strain>
    </source>
</reference>
<comment type="similarity">
    <text evidence="7">Belongs to the binding-protein-dependent transport system permease family.</text>
</comment>
<feature type="transmembrane region" description="Helical" evidence="7">
    <location>
        <begin position="161"/>
        <end position="183"/>
    </location>
</feature>
<dbReference type="KEGG" id="bacg:D2962_02180"/>
<keyword evidence="4 7" id="KW-0812">Transmembrane</keyword>
<dbReference type="PANTHER" id="PTHR30193:SF1">
    <property type="entry name" value="ABC TRANSPORTER PERMEASE PROTEIN YESP-RELATED"/>
    <property type="match status" value="1"/>
</dbReference>
<dbReference type="Pfam" id="PF00528">
    <property type="entry name" value="BPD_transp_1"/>
    <property type="match status" value="1"/>
</dbReference>
<name>A0A3G2R2H3_9FIRM</name>
<keyword evidence="5 7" id="KW-1133">Transmembrane helix</keyword>
<sequence>MERNKMKNRLKDNIYGVIFSCPWLIGFIIFTIYPILLSLYYSFTDFNIFQPPNWVGMKNYIDLFHDENFYKSIWNTTYITILGVPLSIISGLLMAILVNNKVKGQSFFRTIYFIPSIIPIVASSILWMWLFNAKNGLINVILKSLHLYQPGWLVDAAWTKISLIIIGIWGSGMIMVVFLAALQDVPKNLYEAAEIDGANGLQKFFYITLPSISPVIFFEVIIGIIASLQYFTQAYVILSTDSYTGANGGPENSMLFYTISLYYNAFQYLKMGKASAMAWILFIIACVITWGVFRSSNKWVFYGRGE</sequence>
<feature type="transmembrane region" description="Helical" evidence="7">
    <location>
        <begin position="78"/>
        <end position="98"/>
    </location>
</feature>
<dbReference type="InterPro" id="IPR000515">
    <property type="entry name" value="MetI-like"/>
</dbReference>
<dbReference type="SUPFAM" id="SSF161098">
    <property type="entry name" value="MetI-like"/>
    <property type="match status" value="1"/>
</dbReference>
<dbReference type="PANTHER" id="PTHR30193">
    <property type="entry name" value="ABC TRANSPORTER PERMEASE PROTEIN"/>
    <property type="match status" value="1"/>
</dbReference>
<gene>
    <name evidence="9" type="ORF">D2962_02180</name>
</gene>
<dbReference type="GO" id="GO:0055085">
    <property type="term" value="P:transmembrane transport"/>
    <property type="evidence" value="ECO:0007669"/>
    <property type="project" value="InterPro"/>
</dbReference>
<evidence type="ECO:0000256" key="5">
    <source>
        <dbReference type="ARBA" id="ARBA00022989"/>
    </source>
</evidence>
<feature type="transmembrane region" description="Helical" evidence="7">
    <location>
        <begin position="276"/>
        <end position="293"/>
    </location>
</feature>
<dbReference type="Proteomes" id="UP000280960">
    <property type="component" value="Chromosome"/>
</dbReference>
<dbReference type="PROSITE" id="PS50928">
    <property type="entry name" value="ABC_TM1"/>
    <property type="match status" value="1"/>
</dbReference>
<feature type="transmembrane region" description="Helical" evidence="7">
    <location>
        <begin position="110"/>
        <end position="130"/>
    </location>
</feature>
<feature type="transmembrane region" description="Helical" evidence="7">
    <location>
        <begin position="204"/>
        <end position="232"/>
    </location>
</feature>
<dbReference type="SUPFAM" id="SSF160964">
    <property type="entry name" value="MalF N-terminal region-like"/>
    <property type="match status" value="1"/>
</dbReference>
<accession>A0A3G2R2H3</accession>
<dbReference type="InterPro" id="IPR051393">
    <property type="entry name" value="ABC_transporter_permease"/>
</dbReference>
<comment type="subcellular location">
    <subcellularLocation>
        <location evidence="1 7">Cell membrane</location>
        <topology evidence="1 7">Multi-pass membrane protein</topology>
    </subcellularLocation>
</comment>
<keyword evidence="3" id="KW-1003">Cell membrane</keyword>
<protein>
    <submittedName>
        <fullName evidence="9">Sugar ABC transporter permease</fullName>
    </submittedName>
</protein>
<evidence type="ECO:0000313" key="9">
    <source>
        <dbReference type="EMBL" id="AYO29572.1"/>
    </source>
</evidence>
<evidence type="ECO:0000256" key="3">
    <source>
        <dbReference type="ARBA" id="ARBA00022475"/>
    </source>
</evidence>
<organism evidence="9 10">
    <name type="scientific">Biomaibacter acetigenes</name>
    <dbReference type="NCBI Taxonomy" id="2316383"/>
    <lineage>
        <taxon>Bacteria</taxon>
        <taxon>Bacillati</taxon>
        <taxon>Bacillota</taxon>
        <taxon>Clostridia</taxon>
        <taxon>Thermosediminibacterales</taxon>
        <taxon>Tepidanaerobacteraceae</taxon>
        <taxon>Biomaibacter</taxon>
    </lineage>
</organism>
<dbReference type="EMBL" id="CP033169">
    <property type="protein sequence ID" value="AYO29572.1"/>
    <property type="molecule type" value="Genomic_DNA"/>
</dbReference>
<feature type="transmembrane region" description="Helical" evidence="7">
    <location>
        <begin position="21"/>
        <end position="43"/>
    </location>
</feature>